<dbReference type="EMBL" id="OD567957">
    <property type="protein sequence ID" value="CAD7446368.1"/>
    <property type="molecule type" value="Genomic_DNA"/>
</dbReference>
<evidence type="ECO:0000313" key="2">
    <source>
        <dbReference type="EMBL" id="CAD7446368.1"/>
    </source>
</evidence>
<gene>
    <name evidence="2" type="ORF">TBIB3V08_LOCUS8699</name>
</gene>
<feature type="region of interest" description="Disordered" evidence="1">
    <location>
        <begin position="1383"/>
        <end position="1408"/>
    </location>
</feature>
<protein>
    <submittedName>
        <fullName evidence="2">Uncharacterized protein</fullName>
    </submittedName>
</protein>
<reference evidence="2" key="1">
    <citation type="submission" date="2020-11" db="EMBL/GenBank/DDBJ databases">
        <authorList>
            <person name="Tran Van P."/>
        </authorList>
    </citation>
    <scope>NUCLEOTIDE SEQUENCE</scope>
</reference>
<evidence type="ECO:0000256" key="1">
    <source>
        <dbReference type="SAM" id="MobiDB-lite"/>
    </source>
</evidence>
<sequence>MLSVDSIISQFMSQSIEVKLMTGIFNGISFVEHLNCVHLETGKGLLRIRCPNVPASLQDCCDLSQLWYREFYLEMTMGRRIQVFVCNCLTAETKGELCHVCKVFVCNCLTAETKEELCLVCKVFVCNCLTAETKGELCLVCKVFVCNCLTAETKEELCLVCKVFVCNCLTAETKEELCLVCKVFVCNCLTAETKEELCLVCKVFVCNCLTAETKEELCLVCKVFVCNCLTAETKEELCLVCKVFVCNCLTAETKEELCLVCKVFVCNCLTAETKEELCLVCKVFVCNCLTAETKEELCLVCKVFVCNCLTAETKEELCLVCKVFVCNCLTAETKEELCLVCKVFVCNCLTAETKEELCLVCKVFVCNCLTAETKGELCLVCKVFVCNCLTAETKEELCLVCKVFVCNCLTAETKEELCLVCKVFVCNCLTAETKEELCLVCKVFVCNCLTAETKEELCLVCKVFVCNCLTAETKEELCLVCKVFVCNCLTAETKEELCLVCKVFVCNCLTAETKEELCLVCKVFVCNCLTAETKEELCLVCKVFVCNCLTAETKEELCLVCKVFVCNCLTAETKEELCLVCKVFVCNCLTAETKEELCLVCKVFVCNCLTAETKGELCLVCKVFVCNCLTAETKGELCLVCKVFVCNCLTAETKGELCYVCNCLTAETKEVLCHVCKVFVCNCLTAETKGELCHVCNCLTAETKGELCHVCKVFVCNCLTAETKGELCHVCNCLTAETKEELCLVCNFLTAETKEVLCHVCKKCTVRHEHNEECSDLITMEKRIQLPSLVLIVGWHAGPVRLVCTSTSLASTVPCLVFVLVYSSLATGMFPIEMSMPWILTDHILRTKEPSMMEYVLYPLDLYNDSAVYALTVFRKQFLYDEVEAEVNLCFDQFVYKLSEQIFAHYKQLASSILLDKRFRVECVAMGTYLLPYPRANRYETLLKQRHVQLLGRSIDLNKLITQRINADMQKSLDLAISKFEAGDITGIVELDGLLQVNRLCHKLLSEFLALDEYDAMFREANHNVLAPYGRITLHVFWELNYDFLPNYCYNAATNRFVKCRGIMFTQPVHRDKPPQMGHHYLWGSKQLNLAYTTIYSQYTGFVGAQHFRTMCQLLGYQGIAVVMEELLKIVKSLVQGNILQFTKTLMEAMPKVCKLPRYDYGSPVHQQFTLLESREHSFPQLGSGLPGDPHYILPSQPITQFVFVTPIDLFKSYRNVSSISVETSLSTVMSLSLSVLYPCLKLTSLFCPLFFIAVHSIFKRLNALQHDVFRRRLPTTITNSCIRQSSIKENGLIWTMPSNKMYQTWRGLQVLHSQLFSNVWKYLMCSSTCLAPLPLVLPLLFKIFSDLKSRCYPCSHGEKPETKQKRLEVKYSSLQIVPSVEKLGTPKRANDTNHKDPDKPVPIHAGTHNQDFQTRYTTNILRAFPNSATVLNSDSGNWPTNGLPPGLNRR</sequence>
<feature type="region of interest" description="Disordered" evidence="1">
    <location>
        <begin position="1432"/>
        <end position="1451"/>
    </location>
</feature>
<organism evidence="2">
    <name type="scientific">Timema bartmani</name>
    <dbReference type="NCBI Taxonomy" id="61472"/>
    <lineage>
        <taxon>Eukaryota</taxon>
        <taxon>Metazoa</taxon>
        <taxon>Ecdysozoa</taxon>
        <taxon>Arthropoda</taxon>
        <taxon>Hexapoda</taxon>
        <taxon>Insecta</taxon>
        <taxon>Pterygota</taxon>
        <taxon>Neoptera</taxon>
        <taxon>Polyneoptera</taxon>
        <taxon>Phasmatodea</taxon>
        <taxon>Timematodea</taxon>
        <taxon>Timematoidea</taxon>
        <taxon>Timematidae</taxon>
        <taxon>Timema</taxon>
    </lineage>
</organism>
<accession>A0A7R9F3P8</accession>
<feature type="compositionally biased region" description="Polar residues" evidence="1">
    <location>
        <begin position="1432"/>
        <end position="1441"/>
    </location>
</feature>
<proteinExistence type="predicted"/>
<dbReference type="InterPro" id="IPR008081">
    <property type="entry name" value="Cytoplasmic_FMR1-int"/>
</dbReference>
<feature type="compositionally biased region" description="Basic and acidic residues" evidence="1">
    <location>
        <begin position="1389"/>
        <end position="1402"/>
    </location>
</feature>
<dbReference type="GO" id="GO:0030833">
    <property type="term" value="P:regulation of actin filament polymerization"/>
    <property type="evidence" value="ECO:0007669"/>
    <property type="project" value="InterPro"/>
</dbReference>
<dbReference type="Pfam" id="PF05994">
    <property type="entry name" value="FragX_IP"/>
    <property type="match status" value="2"/>
</dbReference>
<name>A0A7R9F3P8_9NEOP</name>
<dbReference type="PANTHER" id="PTHR12195">
    <property type="entry name" value="CYTOPLASMIC FMR1-INTERACTING PROTEIN-RELATED"/>
    <property type="match status" value="1"/>
</dbReference>
<dbReference type="GO" id="GO:0031267">
    <property type="term" value="F:small GTPase binding"/>
    <property type="evidence" value="ECO:0007669"/>
    <property type="project" value="InterPro"/>
</dbReference>